<dbReference type="InterPro" id="IPR041017">
    <property type="entry name" value="Thioredoxin_10"/>
</dbReference>
<dbReference type="InterPro" id="IPR013766">
    <property type="entry name" value="Thioredoxin_domain"/>
</dbReference>
<proteinExistence type="predicted"/>
<dbReference type="Gene3D" id="3.40.30.10">
    <property type="entry name" value="Glutaredoxin"/>
    <property type="match status" value="1"/>
</dbReference>
<dbReference type="InterPro" id="IPR036249">
    <property type="entry name" value="Thioredoxin-like_sf"/>
</dbReference>
<evidence type="ECO:0000313" key="4">
    <source>
        <dbReference type="EMBL" id="PAQ10556.1"/>
    </source>
</evidence>
<evidence type="ECO:0000256" key="2">
    <source>
        <dbReference type="SAM" id="Phobius"/>
    </source>
</evidence>
<evidence type="ECO:0000256" key="1">
    <source>
        <dbReference type="SAM" id="MobiDB-lite"/>
    </source>
</evidence>
<gene>
    <name evidence="4" type="ORF">CIT26_08150</name>
</gene>
<dbReference type="Pfam" id="PF08534">
    <property type="entry name" value="Redoxin"/>
    <property type="match status" value="1"/>
</dbReference>
<dbReference type="CDD" id="cd03012">
    <property type="entry name" value="TlpA_like_DipZ_like"/>
    <property type="match status" value="1"/>
</dbReference>
<dbReference type="EMBL" id="NPKJ01000027">
    <property type="protein sequence ID" value="PAQ10556.1"/>
    <property type="molecule type" value="Genomic_DNA"/>
</dbReference>
<feature type="domain" description="Thioredoxin" evidence="3">
    <location>
        <begin position="93"/>
        <end position="255"/>
    </location>
</feature>
<dbReference type="PROSITE" id="PS51352">
    <property type="entry name" value="THIOREDOXIN_2"/>
    <property type="match status" value="1"/>
</dbReference>
<feature type="compositionally biased region" description="Low complexity" evidence="1">
    <location>
        <begin position="1"/>
        <end position="15"/>
    </location>
</feature>
<dbReference type="Pfam" id="PF17991">
    <property type="entry name" value="Thioredoxin_10"/>
    <property type="match status" value="1"/>
</dbReference>
<keyword evidence="5" id="KW-1185">Reference proteome</keyword>
<dbReference type="Proteomes" id="UP000216442">
    <property type="component" value="Unassembled WGS sequence"/>
</dbReference>
<dbReference type="OrthoDB" id="9811352at2"/>
<comment type="caution">
    <text evidence="4">The sequence shown here is derived from an EMBL/GenBank/DDBJ whole genome shotgun (WGS) entry which is preliminary data.</text>
</comment>
<feature type="region of interest" description="Disordered" evidence="1">
    <location>
        <begin position="1"/>
        <end position="25"/>
    </location>
</feature>
<keyword evidence="2" id="KW-1133">Transmembrane helix</keyword>
<name>A0A271LSY1_9HYPH</name>
<dbReference type="GO" id="GO:0016491">
    <property type="term" value="F:oxidoreductase activity"/>
    <property type="evidence" value="ECO:0007669"/>
    <property type="project" value="InterPro"/>
</dbReference>
<evidence type="ECO:0000259" key="3">
    <source>
        <dbReference type="PROSITE" id="PS51352"/>
    </source>
</evidence>
<dbReference type="Gene3D" id="2.60.120.260">
    <property type="entry name" value="Galactose-binding domain-like"/>
    <property type="match status" value="1"/>
</dbReference>
<sequence length="431" mass="47860">MANTRSATAASATRTGRIGTPSTWWRSKPASRCHFEKLGARVAPTPVRAPISIIPRGVTMKTNRLLAAAALVMAIGASIAGFLGDTNMTRPITSEQTEVPFLHGPSAGAVAGQSELASLESADEWINSPPLTASALRGKVILIDFWTYTCINWLRTLPYVRAWEEKYRDQGLVVIGVHSPEFSFEKDLNNVRRAAKDLAVDYPIAVDNGHLIWRAFNNQYWPALYFIDSRGRVRHHHFGEGSYEQSEKIIQELLAETGVDGFEREPVSVNARGFEAAADWDSLRSPENYLGYDRTQNFASGGKPVLDKPRIYEVPARLSLNEWGLSGSWTARKETAVLNKPNGRIAYRFHARDLHLVMGPAATGTSVRFRVLIDGQPPGAAHGIDIDEKGEGTVTEQRLYQLIRQPHPIVDRQFEIEFLDSDVEVFAFTFG</sequence>
<feature type="transmembrane region" description="Helical" evidence="2">
    <location>
        <begin position="65"/>
        <end position="84"/>
    </location>
</feature>
<organism evidence="4 5">
    <name type="scientific">Mesorhizobium temperatum</name>
    <dbReference type="NCBI Taxonomy" id="241416"/>
    <lineage>
        <taxon>Bacteria</taxon>
        <taxon>Pseudomonadati</taxon>
        <taxon>Pseudomonadota</taxon>
        <taxon>Alphaproteobacteria</taxon>
        <taxon>Hyphomicrobiales</taxon>
        <taxon>Phyllobacteriaceae</taxon>
        <taxon>Mesorhizobium</taxon>
    </lineage>
</organism>
<keyword evidence="2" id="KW-0812">Transmembrane</keyword>
<reference evidence="4 5" key="1">
    <citation type="submission" date="2017-08" db="EMBL/GenBank/DDBJ databases">
        <title>Mesorhizobium wenxinae sp. nov., a novel rhizobial species isolated from root nodules of chickpea (Cicer arietinum L.).</title>
        <authorList>
            <person name="Zhang J."/>
        </authorList>
    </citation>
    <scope>NUCLEOTIDE SEQUENCE [LARGE SCALE GENOMIC DNA]</scope>
    <source>
        <strain evidence="4 5">SDW018</strain>
    </source>
</reference>
<dbReference type="InterPro" id="IPR050553">
    <property type="entry name" value="Thioredoxin_ResA/DsbE_sf"/>
</dbReference>
<evidence type="ECO:0000313" key="5">
    <source>
        <dbReference type="Proteomes" id="UP000216442"/>
    </source>
</evidence>
<dbReference type="SUPFAM" id="SSF52833">
    <property type="entry name" value="Thioredoxin-like"/>
    <property type="match status" value="1"/>
</dbReference>
<dbReference type="AlphaFoldDB" id="A0A271LSY1"/>
<protein>
    <recommendedName>
        <fullName evidence="3">Thioredoxin domain-containing protein</fullName>
    </recommendedName>
</protein>
<dbReference type="PANTHER" id="PTHR42852:SF13">
    <property type="entry name" value="PROTEIN DIPZ"/>
    <property type="match status" value="1"/>
</dbReference>
<keyword evidence="2" id="KW-0472">Membrane</keyword>
<accession>A0A271LSY1</accession>
<dbReference type="InterPro" id="IPR013740">
    <property type="entry name" value="Redoxin"/>
</dbReference>
<dbReference type="PANTHER" id="PTHR42852">
    <property type="entry name" value="THIOL:DISULFIDE INTERCHANGE PROTEIN DSBE"/>
    <property type="match status" value="1"/>
</dbReference>